<keyword evidence="2" id="KW-1185">Reference proteome</keyword>
<gene>
    <name evidence="1" type="ORF">R1flu_004646</name>
</gene>
<proteinExistence type="predicted"/>
<reference evidence="1 2" key="1">
    <citation type="submission" date="2024-09" db="EMBL/GenBank/DDBJ databases">
        <title>Chromosome-scale assembly of Riccia fluitans.</title>
        <authorList>
            <person name="Paukszto L."/>
            <person name="Sawicki J."/>
            <person name="Karawczyk K."/>
            <person name="Piernik-Szablinska J."/>
            <person name="Szczecinska M."/>
            <person name="Mazdziarz M."/>
        </authorList>
    </citation>
    <scope>NUCLEOTIDE SEQUENCE [LARGE SCALE GENOMIC DNA]</scope>
    <source>
        <strain evidence="1">Rf_01</strain>
        <tissue evidence="1">Aerial parts of the thallus</tissue>
    </source>
</reference>
<dbReference type="Proteomes" id="UP001605036">
    <property type="component" value="Unassembled WGS sequence"/>
</dbReference>
<dbReference type="EMBL" id="JBHFFA010000003">
    <property type="protein sequence ID" value="KAL2633167.1"/>
    <property type="molecule type" value="Genomic_DNA"/>
</dbReference>
<dbReference type="AlphaFoldDB" id="A0ABD1YQW8"/>
<organism evidence="1 2">
    <name type="scientific">Riccia fluitans</name>
    <dbReference type="NCBI Taxonomy" id="41844"/>
    <lineage>
        <taxon>Eukaryota</taxon>
        <taxon>Viridiplantae</taxon>
        <taxon>Streptophyta</taxon>
        <taxon>Embryophyta</taxon>
        <taxon>Marchantiophyta</taxon>
        <taxon>Marchantiopsida</taxon>
        <taxon>Marchantiidae</taxon>
        <taxon>Marchantiales</taxon>
        <taxon>Ricciaceae</taxon>
        <taxon>Riccia</taxon>
    </lineage>
</organism>
<accession>A0ABD1YQW8</accession>
<comment type="caution">
    <text evidence="1">The sequence shown here is derived from an EMBL/GenBank/DDBJ whole genome shotgun (WGS) entry which is preliminary data.</text>
</comment>
<protein>
    <submittedName>
        <fullName evidence="1">Uncharacterized protein</fullName>
    </submittedName>
</protein>
<name>A0ABD1YQW8_9MARC</name>
<evidence type="ECO:0000313" key="2">
    <source>
        <dbReference type="Proteomes" id="UP001605036"/>
    </source>
</evidence>
<evidence type="ECO:0000313" key="1">
    <source>
        <dbReference type="EMBL" id="KAL2633167.1"/>
    </source>
</evidence>
<sequence length="127" mass="14530">MEARIQGLVEAYPLQVVVPIRLVGVIRALREMDQRYDMPSLMDRCCWYRSRRCTDKGLSNEKNGAVMEDLRVFLLDLAYHKGPTSLYLITIVDGWTTCSGSQRCSTGSRLAKEHMGRYITWHSVMVG</sequence>